<accession>A0A5E6MGY5</accession>
<evidence type="ECO:0000256" key="8">
    <source>
        <dbReference type="ARBA" id="ARBA00023065"/>
    </source>
</evidence>
<dbReference type="EMBL" id="CABFVA020000126">
    <property type="protein sequence ID" value="VVM08272.1"/>
    <property type="molecule type" value="Genomic_DNA"/>
</dbReference>
<dbReference type="PANTHER" id="PTHR32552">
    <property type="entry name" value="FERRICHROME IRON RECEPTOR-RELATED"/>
    <property type="match status" value="1"/>
</dbReference>
<evidence type="ECO:0000256" key="2">
    <source>
        <dbReference type="ARBA" id="ARBA00022448"/>
    </source>
</evidence>
<evidence type="ECO:0000256" key="7">
    <source>
        <dbReference type="ARBA" id="ARBA00023004"/>
    </source>
</evidence>
<evidence type="ECO:0000256" key="11">
    <source>
        <dbReference type="SAM" id="MobiDB-lite"/>
    </source>
</evidence>
<evidence type="ECO:0000313" key="12">
    <source>
        <dbReference type="EMBL" id="VVM08272.1"/>
    </source>
</evidence>
<protein>
    <recommendedName>
        <fullName evidence="14">TonB-dependent receptor plug domain-containing protein</fullName>
    </recommendedName>
</protein>
<dbReference type="Proteomes" id="UP000334923">
    <property type="component" value="Unassembled WGS sequence"/>
</dbReference>
<comment type="subcellular location">
    <subcellularLocation>
        <location evidence="1">Cell outer membrane</location>
        <topology evidence="1">Multi-pass membrane protein</topology>
    </subcellularLocation>
</comment>
<gene>
    <name evidence="12" type="ORF">MAMT_02250</name>
</gene>
<feature type="region of interest" description="Disordered" evidence="11">
    <location>
        <begin position="1"/>
        <end position="21"/>
    </location>
</feature>
<reference evidence="12 13" key="1">
    <citation type="submission" date="2019-09" db="EMBL/GenBank/DDBJ databases">
        <authorList>
            <person name="Cremers G."/>
        </authorList>
    </citation>
    <scope>NUCLEOTIDE SEQUENCE [LARGE SCALE GENOMIC DNA]</scope>
    <source>
        <strain evidence="12">4A</strain>
    </source>
</reference>
<keyword evidence="4" id="KW-0410">Iron transport</keyword>
<keyword evidence="13" id="KW-1185">Reference proteome</keyword>
<dbReference type="Gene3D" id="2.170.130.10">
    <property type="entry name" value="TonB-dependent receptor, plug domain"/>
    <property type="match status" value="1"/>
</dbReference>
<evidence type="ECO:0000256" key="9">
    <source>
        <dbReference type="ARBA" id="ARBA00023136"/>
    </source>
</evidence>
<keyword evidence="5" id="KW-0812">Transmembrane</keyword>
<evidence type="ECO:0000256" key="4">
    <source>
        <dbReference type="ARBA" id="ARBA00022496"/>
    </source>
</evidence>
<keyword evidence="10" id="KW-0998">Cell outer membrane</keyword>
<keyword evidence="2" id="KW-0813">Transport</keyword>
<dbReference type="OrthoDB" id="175232at2"/>
<dbReference type="GO" id="GO:0009279">
    <property type="term" value="C:cell outer membrane"/>
    <property type="evidence" value="ECO:0007669"/>
    <property type="project" value="UniProtKB-SubCell"/>
</dbReference>
<evidence type="ECO:0000313" key="13">
    <source>
        <dbReference type="Proteomes" id="UP000334923"/>
    </source>
</evidence>
<evidence type="ECO:0000256" key="10">
    <source>
        <dbReference type="ARBA" id="ARBA00023237"/>
    </source>
</evidence>
<dbReference type="SUPFAM" id="SSF56935">
    <property type="entry name" value="Porins"/>
    <property type="match status" value="1"/>
</dbReference>
<dbReference type="Gene3D" id="2.40.170.20">
    <property type="entry name" value="TonB-dependent receptor, beta-barrel domain"/>
    <property type="match status" value="1"/>
</dbReference>
<sequence length="787" mass="87249">MLPEVSVTATSPPESDVLPTDSSSVYGLDLSVLDTPRQVTPINQTMMRSSGMTAQGYIDPLSTAFLIPGAISENSGGMMAAPSVRGMAAQPYINGIQFTALEAGMPLTPFNWNMVESEDITEGPANAVFGQEQAAGGTVNYITKQPYFDRFRGQMWDTTGMYENYMWGADIGGPIDKEHKVAYRLSYMGIENGSYYQPDVHNDQQNVYLALGARPTDNYSVDFYSDFGTYDFTPMMEWMNRPTSSLIQDGLYNTGSLPVSQVQVGTVNNPGFASYAGPLEPISRRMIANNPESQGLGYTGFVQLVQRLQLGEGIQLRNNTFAYYGRNSVVAPSAYYTEVAMGDYEIDNRTELLAQFATPIGQSKESSSPGGGLLGKLLLQHQIDTGVEWGFEHNLDYESQMWFGNSNAWDILRTNPTSWNLTQTAFFQSLIRNPSAPGGGEWPIPGKPGAYFEPLNGSAGTTDSNYWTLAPFYQHDLQITDKLSLLFGARATTYFVSSQTPPGTPPELFVQAQTIQELPMVNASAVYKIYPWWTAYFTYNWMYVANVGAVGGFNVYPSGLPNSSFDLQEQLFEGGFKWSLLHNKLYASVAGFSQQIPLFNFVDVSPTPATVTGLEANLTYQPDRHWWMRTGYFFARGVEDWSGLPYGPPMSQTYSTALALQANLPLNNNGSYPPGAYPFIGWPQQVINAMVTYQADSGFGATVSALVMSQQFLGYNYATAIPWQYLLNARIFYAQPKWEVSLWIYNLTNEPYWLPYAIGSMPDRTNDYGGIVAGLPFWVQGTMAWKF</sequence>
<evidence type="ECO:0000256" key="5">
    <source>
        <dbReference type="ARBA" id="ARBA00022692"/>
    </source>
</evidence>
<evidence type="ECO:0000256" key="6">
    <source>
        <dbReference type="ARBA" id="ARBA00022729"/>
    </source>
</evidence>
<keyword evidence="8" id="KW-0406">Ion transport</keyword>
<dbReference type="InterPro" id="IPR036942">
    <property type="entry name" value="Beta-barrel_TonB_sf"/>
</dbReference>
<organism evidence="12 13">
    <name type="scientific">Methylacidimicrobium tartarophylax</name>
    <dbReference type="NCBI Taxonomy" id="1041768"/>
    <lineage>
        <taxon>Bacteria</taxon>
        <taxon>Pseudomonadati</taxon>
        <taxon>Verrucomicrobiota</taxon>
        <taxon>Methylacidimicrobium</taxon>
    </lineage>
</organism>
<keyword evidence="6" id="KW-0732">Signal</keyword>
<dbReference type="GO" id="GO:0015344">
    <property type="term" value="F:siderophore uptake transmembrane transporter activity"/>
    <property type="evidence" value="ECO:0007669"/>
    <property type="project" value="TreeGrafter"/>
</dbReference>
<keyword evidence="3" id="KW-1134">Transmembrane beta strand</keyword>
<evidence type="ECO:0000256" key="1">
    <source>
        <dbReference type="ARBA" id="ARBA00004571"/>
    </source>
</evidence>
<keyword evidence="7" id="KW-0408">Iron</keyword>
<dbReference type="PANTHER" id="PTHR32552:SF68">
    <property type="entry name" value="FERRICHROME OUTER MEMBRANE TRANSPORTER_PHAGE RECEPTOR"/>
    <property type="match status" value="1"/>
</dbReference>
<dbReference type="InterPro" id="IPR037066">
    <property type="entry name" value="Plug_dom_sf"/>
</dbReference>
<proteinExistence type="predicted"/>
<dbReference type="AlphaFoldDB" id="A0A5E6MGY5"/>
<evidence type="ECO:0000256" key="3">
    <source>
        <dbReference type="ARBA" id="ARBA00022452"/>
    </source>
</evidence>
<dbReference type="InterPro" id="IPR039426">
    <property type="entry name" value="TonB-dep_rcpt-like"/>
</dbReference>
<name>A0A5E6MGY5_9BACT</name>
<evidence type="ECO:0008006" key="14">
    <source>
        <dbReference type="Google" id="ProtNLM"/>
    </source>
</evidence>
<keyword evidence="9" id="KW-0472">Membrane</keyword>